<organism evidence="2 3">
    <name type="scientific">Saccharicrinis fermentans DSM 9555 = JCM 21142</name>
    <dbReference type="NCBI Taxonomy" id="869213"/>
    <lineage>
        <taxon>Bacteria</taxon>
        <taxon>Pseudomonadati</taxon>
        <taxon>Bacteroidota</taxon>
        <taxon>Bacteroidia</taxon>
        <taxon>Marinilabiliales</taxon>
        <taxon>Marinilabiliaceae</taxon>
        <taxon>Saccharicrinis</taxon>
    </lineage>
</organism>
<dbReference type="Proteomes" id="UP000019402">
    <property type="component" value="Unassembled WGS sequence"/>
</dbReference>
<dbReference type="eggNOG" id="COG1082">
    <property type="taxonomic scope" value="Bacteria"/>
</dbReference>
<evidence type="ECO:0000259" key="1">
    <source>
        <dbReference type="Pfam" id="PF01261"/>
    </source>
</evidence>
<dbReference type="Pfam" id="PF01261">
    <property type="entry name" value="AP_endonuc_2"/>
    <property type="match status" value="1"/>
</dbReference>
<keyword evidence="3" id="KW-1185">Reference proteome</keyword>
<dbReference type="GO" id="GO:0016853">
    <property type="term" value="F:isomerase activity"/>
    <property type="evidence" value="ECO:0007669"/>
    <property type="project" value="UniProtKB-KW"/>
</dbReference>
<dbReference type="InterPro" id="IPR036237">
    <property type="entry name" value="Xyl_isomerase-like_sf"/>
</dbReference>
<evidence type="ECO:0000313" key="3">
    <source>
        <dbReference type="Proteomes" id="UP000019402"/>
    </source>
</evidence>
<feature type="domain" description="Xylose isomerase-like TIM barrel" evidence="1">
    <location>
        <begin position="23"/>
        <end position="185"/>
    </location>
</feature>
<keyword evidence="2" id="KW-0413">Isomerase</keyword>
<dbReference type="STRING" id="869213.GCA_000517085_01814"/>
<gene>
    <name evidence="2" type="ORF">JCM21142_31342</name>
</gene>
<evidence type="ECO:0000313" key="2">
    <source>
        <dbReference type="EMBL" id="GAF02701.1"/>
    </source>
</evidence>
<dbReference type="SUPFAM" id="SSF51658">
    <property type="entry name" value="Xylose isomerase-like"/>
    <property type="match status" value="1"/>
</dbReference>
<dbReference type="InterPro" id="IPR013022">
    <property type="entry name" value="Xyl_isomerase-like_TIM-brl"/>
</dbReference>
<name>W7YE12_9BACT</name>
<proteinExistence type="predicted"/>
<dbReference type="OrthoDB" id="2555274at2"/>
<dbReference type="Gene3D" id="3.20.20.150">
    <property type="entry name" value="Divalent-metal-dependent TIM barrel enzymes"/>
    <property type="match status" value="1"/>
</dbReference>
<dbReference type="RefSeq" id="WP_027471544.1">
    <property type="nucleotide sequence ID" value="NZ_BAMD01000012.1"/>
</dbReference>
<comment type="caution">
    <text evidence="2">The sequence shown here is derived from an EMBL/GenBank/DDBJ whole genome shotgun (WGS) entry which is preliminary data.</text>
</comment>
<accession>W7YE12</accession>
<reference evidence="2 3" key="1">
    <citation type="journal article" date="2014" name="Genome Announc.">
        <title>Draft Genome Sequence of Cytophaga fermentans JCM 21142T, a Facultative Anaerobe Isolated from Marine Mud.</title>
        <authorList>
            <person name="Starns D."/>
            <person name="Oshima K."/>
            <person name="Suda W."/>
            <person name="Iino T."/>
            <person name="Yuki M."/>
            <person name="Inoue J."/>
            <person name="Kitamura K."/>
            <person name="Iida T."/>
            <person name="Darby A."/>
            <person name="Hattori M."/>
            <person name="Ohkuma M."/>
        </authorList>
    </citation>
    <scope>NUCLEOTIDE SEQUENCE [LARGE SCALE GENOMIC DNA]</scope>
    <source>
        <strain evidence="2 3">JCM 21142</strain>
    </source>
</reference>
<sequence>MDIKYICAFWGSESLMPKMFINKVMSAGYDGVEMNVTPNPDFEKELKETLDNTGLIFIAQQWLPPKDESVEDYRERMLRRLRFLASLKPLFINTHTGKDFFSFKDNSSLIESCRQFTEETGIPLVHETHRGRFTHHAFGLLPYLEKYPDLQLNADFSHFCNVSESLLYDQEHVLEKIYPHCRYIHARVGFDQSAQVNYPFAPEWKTNLDRFVAWWQHIVNLARERGEEVFYVCPEFGPYPYMQRLPFTQKEVADQWDINCEMMAYLKNNLH</sequence>
<protein>
    <submittedName>
        <fullName evidence="2">Xylose isomerase-like TIM barrel</fullName>
    </submittedName>
</protein>
<dbReference type="AlphaFoldDB" id="W7YE12"/>
<dbReference type="EMBL" id="BAMD01000012">
    <property type="protein sequence ID" value="GAF02701.1"/>
    <property type="molecule type" value="Genomic_DNA"/>
</dbReference>